<dbReference type="Proteomes" id="UP000028643">
    <property type="component" value="Unassembled WGS sequence"/>
</dbReference>
<dbReference type="Pfam" id="PF20178">
    <property type="entry name" value="ToxA_N"/>
    <property type="match status" value="1"/>
</dbReference>
<dbReference type="EMBL" id="JPQT01000097">
    <property type="protein sequence ID" value="KFE52465.1"/>
    <property type="molecule type" value="Genomic_DNA"/>
</dbReference>
<keyword evidence="6 14" id="KW-0964">Secreted</keyword>
<feature type="region of interest" description="Disordered" evidence="16">
    <location>
        <begin position="467"/>
        <end position="498"/>
    </location>
</feature>
<evidence type="ECO:0000259" key="17">
    <source>
        <dbReference type="PROSITE" id="PS52053"/>
    </source>
</evidence>
<accession>A0A085VAK2</accession>
<comment type="catalytic activity">
    <reaction evidence="1">
        <text>S-ubiquitinyl-[E2 ubiquitin-conjugating enzyme]-L-cysteine + [acceptor protein]-L-lysine = [E2 ubiquitin-conjugating enzyme]-L-cysteine + N(6)-ubiquitinyl-[acceptor protein]-L-lysine.</text>
        <dbReference type="EC" id="2.3.2.27"/>
    </reaction>
</comment>
<evidence type="ECO:0000256" key="9">
    <source>
        <dbReference type="ARBA" id="ARBA00022737"/>
    </source>
</evidence>
<dbReference type="EC" id="2.3.2.27" evidence="5"/>
<dbReference type="PATRIC" id="fig|317.174.peg.1743"/>
<sequence length="1631" mass="182130">MELYKSQLQSLAAQKAFSTLIEPLKSVRAFSRPLLNNAMLEQFRVKADCTQIYLEELIAASPLEVTRSSLLSAALFNFAVNKVFLPGAVLRYIPAVYPADYSDVCGEQISCSSGQLNTEPAAFAQMCRTLDLGGKYQAHLDSVFKSETTSGQISEAFILKERLRFEVLSHIARMKYDVSAEAYEVLLKVAKDGERPVWRGGPVRYCTLEILDRRVTGGFMGGLAQGILIVESHTRRSYADPMPREELIRFGEPGHDYPVVVYMPGDPVHPLKEYGSRLHFIADLLTRFTEPSFQSYFARFIRLQYRGQFFEKMNRALEGDIFSEIAPLLMSQQGRPFQLLYNQALDTLYADAEVLAVPVAHTQHAANTGALHIFRSVAHFGFDLADVFLPASEVRDLLKDTFIALEDWSDGDTGKALDQLYAIGKDAVMLAVPKVAKEVERVEKVYEDGKQALEFLKEILEPAVSSSGTSTAAQEGAERDKIVEIEPGNDVHQTQSTPKPSAFIESLVQVKSYDPSTRLWKPSLDSYALHGLPEGAFLDSRSLYHAGGKTYLAMGKHFYQIHLDPTLRKWCVLHPDAAPGYSPVLETNNAGAWRFEGENPMGWDAYTAFRRLHGDLAVLSDDTIQHILRVTEVDEALLRKIHVDKLFPPALLIDCTQRFLVDREVSEFIDLMWVIANFGSAEEHDQFFVARIEPYLDFLVTLPGWPGDCVLRRVDAQGTVLSIHAPTTITLRTVDVMYTPGRMNALLDALVIKLSPEDVEMLLVDYEGPKTQGQHLALRIAYEAQGRRGVLFELLYAALNPAAAPLVQLMKRDFKTLPDTVAREIVSGANSVERSRMEEARRIPLRLAEQAREYLQQLRLNRALECFYLHIETPDSSTVALGLISSWPDWPQDQAIEVRNVNGETLSRLGGSNTTSSQPSLVLVKTDDDYQAFDGNGSPIQLKSASTHGTLASALAAQTSLADDVGQLKVALGDIATKQRSKVKRLLGMRQTKPGIIWPSRLADGRVGYPLSSRLRGLFSKFRNNAQAFSPELAVQNLYPQLTPREVRKFLQAAALGLTGTAGEKQNQIRAMLNELTEQYARLESTLDRWLSEVRLAQDGHLPDATVAGRETARTRILACWRKEPASLIDPQVPDSAHKLDLSDLSIGALPAIEANFKHVHALTLENMALTVAGVEAFLRCFPQVRWLSLRGNLLNSIPVTLGSLSTLKSLMLSNNPVSVDAEGLQSLQRLKQLETLVLEGQAITIPVAIDISQWPALVELKLRNCGLVIMLSGLGVHEPLRHVDLRHNRIIDISEQTLSAIASRPQLYVRLHLNPLSNETIERALRFFNPIRLVRMGVMTLPRLPGRNPPVSEWLAETGSQEQLLRWAELQLETGGEAFVQLVSDLFITADYRDNRRELTVRLWRMIDAMSSSYALQEELFALAAHPQTCGDGTMIIFNQLDVRVLVFELEVANGGVTPVDMFKLIRGLERLSELEKIALEDINARIANQPELDLAEVRLIYPTRLRESLELPGQARAMLFETTSGVTQQMLDQARNRVLARESTQAFFDAMIARKDWISFLEEHYPARFEQINQPFHDRQDVLDSARGTLTDEAFLRGTNEVLRDRQEACSVLASLLTQEIAQSAAAAG</sequence>
<evidence type="ECO:0000256" key="14">
    <source>
        <dbReference type="PROSITE-ProRule" id="PRU01398"/>
    </source>
</evidence>
<dbReference type="Gene3D" id="3.80.10.10">
    <property type="entry name" value="Ribonuclease Inhibitor"/>
    <property type="match status" value="1"/>
</dbReference>
<organism evidence="18 19">
    <name type="scientific">Pseudomonas syringae</name>
    <dbReference type="NCBI Taxonomy" id="317"/>
    <lineage>
        <taxon>Bacteria</taxon>
        <taxon>Pseudomonadati</taxon>
        <taxon>Pseudomonadota</taxon>
        <taxon>Gammaproteobacteria</taxon>
        <taxon>Pseudomonadales</taxon>
        <taxon>Pseudomonadaceae</taxon>
        <taxon>Pseudomonas</taxon>
    </lineage>
</organism>
<evidence type="ECO:0000256" key="7">
    <source>
        <dbReference type="ARBA" id="ARBA00022614"/>
    </source>
</evidence>
<comment type="PTM">
    <text evidence="14">Ubiquitinated in the presence of host E1 ubiquitin-activating enzyme, E2 ubiquitin-conjugating enzyme and ubiquitin.</text>
</comment>
<dbReference type="Gene3D" id="1.20.58.360">
    <property type="entry name" value="Shigella T3SS effector IpaH defines"/>
    <property type="match status" value="1"/>
</dbReference>
<keyword evidence="11 14" id="KW-0832">Ubl conjugation</keyword>
<keyword evidence="13 14" id="KW-1035">Host cytoplasm</keyword>
<evidence type="ECO:0000256" key="3">
    <source>
        <dbReference type="ARBA" id="ARBA00004613"/>
    </source>
</evidence>
<evidence type="ECO:0000256" key="10">
    <source>
        <dbReference type="ARBA" id="ARBA00022786"/>
    </source>
</evidence>
<dbReference type="PANTHER" id="PTHR47114">
    <property type="match status" value="1"/>
</dbReference>
<evidence type="ECO:0000256" key="16">
    <source>
        <dbReference type="SAM" id="MobiDB-lite"/>
    </source>
</evidence>
<evidence type="ECO:0000256" key="2">
    <source>
        <dbReference type="ARBA" id="ARBA00004192"/>
    </source>
</evidence>
<comment type="similarity">
    <text evidence="4 14">Belongs to the LRR-containing bacterial E3 ligase family.</text>
</comment>
<evidence type="ECO:0000256" key="6">
    <source>
        <dbReference type="ARBA" id="ARBA00022525"/>
    </source>
</evidence>
<dbReference type="InterPro" id="IPR046673">
    <property type="entry name" value="ToxA_N"/>
</dbReference>
<keyword evidence="9" id="KW-0677">Repeat</keyword>
<dbReference type="PANTHER" id="PTHR47114:SF2">
    <property type="entry name" value="OLIGODENDROCYTE-MYELIN GLYCOPROTEIN"/>
    <property type="match status" value="1"/>
</dbReference>
<evidence type="ECO:0000256" key="5">
    <source>
        <dbReference type="ARBA" id="ARBA00012483"/>
    </source>
</evidence>
<gene>
    <name evidence="18" type="ORF">IV02_08515</name>
</gene>
<evidence type="ECO:0000256" key="8">
    <source>
        <dbReference type="ARBA" id="ARBA00022679"/>
    </source>
</evidence>
<feature type="active site" description="Glycyl thioester intermediate" evidence="14">
    <location>
        <position position="1431"/>
    </location>
</feature>
<comment type="caution">
    <text evidence="18">The sequence shown here is derived from an EMBL/GenBank/DDBJ whole genome shotgun (WGS) entry which is preliminary data.</text>
</comment>
<keyword evidence="8 14" id="KW-0808">Transferase</keyword>
<comment type="subcellular location">
    <subcellularLocation>
        <location evidence="2">Host cytoplasm</location>
    </subcellularLocation>
    <subcellularLocation>
        <location evidence="3">Secreted</location>
    </subcellularLocation>
</comment>
<dbReference type="InterPro" id="IPR032675">
    <property type="entry name" value="LRR_dom_sf"/>
</dbReference>
<evidence type="ECO:0000256" key="12">
    <source>
        <dbReference type="ARBA" id="ARBA00023026"/>
    </source>
</evidence>
<evidence type="ECO:0000256" key="11">
    <source>
        <dbReference type="ARBA" id="ARBA00022843"/>
    </source>
</evidence>
<dbReference type="GO" id="GO:0016567">
    <property type="term" value="P:protein ubiquitination"/>
    <property type="evidence" value="ECO:0007669"/>
    <property type="project" value="InterPro"/>
</dbReference>
<dbReference type="SUPFAM" id="SSF52058">
    <property type="entry name" value="L domain-like"/>
    <property type="match status" value="1"/>
</dbReference>
<evidence type="ECO:0000256" key="15">
    <source>
        <dbReference type="SAM" id="Coils"/>
    </source>
</evidence>
<keyword evidence="10 14" id="KW-0833">Ubl conjugation pathway</keyword>
<feature type="domain" description="NEL" evidence="17">
    <location>
        <begin position="1347"/>
        <end position="1631"/>
    </location>
</feature>
<dbReference type="InterPro" id="IPR051071">
    <property type="entry name" value="LRR-bact_E3_ubiq_ligases"/>
</dbReference>
<keyword evidence="15" id="KW-0175">Coiled coil</keyword>
<evidence type="ECO:0000313" key="18">
    <source>
        <dbReference type="EMBL" id="KFE52465.1"/>
    </source>
</evidence>
<dbReference type="InterPro" id="IPR029487">
    <property type="entry name" value="NEL_dom"/>
</dbReference>
<evidence type="ECO:0000256" key="4">
    <source>
        <dbReference type="ARBA" id="ARBA00009868"/>
    </source>
</evidence>
<evidence type="ECO:0000256" key="13">
    <source>
        <dbReference type="ARBA" id="ARBA00023200"/>
    </source>
</evidence>
<dbReference type="GO" id="GO:0061630">
    <property type="term" value="F:ubiquitin protein ligase activity"/>
    <property type="evidence" value="ECO:0007669"/>
    <property type="project" value="UniProtKB-EC"/>
</dbReference>
<dbReference type="PROSITE" id="PS52053">
    <property type="entry name" value="NEL"/>
    <property type="match status" value="1"/>
</dbReference>
<name>A0A085VAK2_PSESX</name>
<dbReference type="GO" id="GO:0030430">
    <property type="term" value="C:host cell cytoplasm"/>
    <property type="evidence" value="ECO:0007669"/>
    <property type="project" value="UniProtKB-SubCell"/>
</dbReference>
<evidence type="ECO:0000256" key="1">
    <source>
        <dbReference type="ARBA" id="ARBA00000900"/>
    </source>
</evidence>
<proteinExistence type="inferred from homology"/>
<keyword evidence="12" id="KW-0843">Virulence</keyword>
<feature type="coiled-coil region" evidence="15">
    <location>
        <begin position="1066"/>
        <end position="1093"/>
    </location>
</feature>
<protein>
    <recommendedName>
        <fullName evidence="5">RING-type E3 ubiquitin transferase</fullName>
        <ecNumber evidence="5">2.3.2.27</ecNumber>
    </recommendedName>
</protein>
<dbReference type="GO" id="GO:0005576">
    <property type="term" value="C:extracellular region"/>
    <property type="evidence" value="ECO:0007669"/>
    <property type="project" value="UniProtKB-SubCell"/>
</dbReference>
<keyword evidence="7" id="KW-0433">Leucine-rich repeat</keyword>
<reference evidence="18 19" key="1">
    <citation type="submission" date="2014-07" db="EMBL/GenBank/DDBJ databases">
        <title>Draft Genome Sequences of Environmental Pseudomonas syringae strains.</title>
        <authorList>
            <person name="Baltrus D.A."/>
            <person name="Berge O."/>
            <person name="Morris C."/>
        </authorList>
    </citation>
    <scope>NUCLEOTIDE SEQUENCE [LARGE SCALE GENOMIC DNA]</scope>
    <source>
        <strain evidence="18 19">CEB003</strain>
    </source>
</reference>
<evidence type="ECO:0000313" key="19">
    <source>
        <dbReference type="Proteomes" id="UP000028643"/>
    </source>
</evidence>
<dbReference type="Pfam" id="PF14496">
    <property type="entry name" value="NEL"/>
    <property type="match status" value="1"/>
</dbReference>